<dbReference type="FunFam" id="3.40.50.720:FF:000085">
    <property type="entry name" value="Dihydroflavonol reductase"/>
    <property type="match status" value="1"/>
</dbReference>
<protein>
    <recommendedName>
        <fullName evidence="9">Dihydroflavonol 4-reductase</fullName>
        <ecNumber evidence="8">1.1.1.219</ecNumber>
        <ecNumber evidence="7">1.1.1.234</ecNumber>
    </recommendedName>
    <alternativeName>
        <fullName evidence="11">Dihydrokaempferol 4-reductase</fullName>
    </alternativeName>
    <alternativeName>
        <fullName evidence="10">Flavanone 4-reductase</fullName>
    </alternativeName>
</protein>
<dbReference type="AlphaFoldDB" id="A0A7J7H071"/>
<feature type="domain" description="NAD-dependent epimerase/dehydratase" evidence="14">
    <location>
        <begin position="13"/>
        <end position="253"/>
    </location>
</feature>
<evidence type="ECO:0000256" key="5">
    <source>
        <dbReference type="ARBA" id="ARBA00023445"/>
    </source>
</evidence>
<evidence type="ECO:0000256" key="6">
    <source>
        <dbReference type="ARBA" id="ARBA00037100"/>
    </source>
</evidence>
<gene>
    <name evidence="15" type="ORF">HYC85_016627</name>
</gene>
<organism evidence="15 16">
    <name type="scientific">Camellia sinensis</name>
    <name type="common">Tea plant</name>
    <name type="synonym">Thea sinensis</name>
    <dbReference type="NCBI Taxonomy" id="4442"/>
    <lineage>
        <taxon>Eukaryota</taxon>
        <taxon>Viridiplantae</taxon>
        <taxon>Streptophyta</taxon>
        <taxon>Embryophyta</taxon>
        <taxon>Tracheophyta</taxon>
        <taxon>Spermatophyta</taxon>
        <taxon>Magnoliopsida</taxon>
        <taxon>eudicotyledons</taxon>
        <taxon>Gunneridae</taxon>
        <taxon>Pentapetalae</taxon>
        <taxon>asterids</taxon>
        <taxon>Ericales</taxon>
        <taxon>Theaceae</taxon>
        <taxon>Camellia</taxon>
    </lineage>
</organism>
<dbReference type="SUPFAM" id="SSF51735">
    <property type="entry name" value="NAD(P)-binding Rossmann-fold domains"/>
    <property type="match status" value="1"/>
</dbReference>
<proteinExistence type="inferred from homology"/>
<evidence type="ECO:0000256" key="4">
    <source>
        <dbReference type="ARBA" id="ARBA00023241"/>
    </source>
</evidence>
<dbReference type="Proteomes" id="UP000593564">
    <property type="component" value="Unassembled WGS sequence"/>
</dbReference>
<dbReference type="InterPro" id="IPR036291">
    <property type="entry name" value="NAD(P)-bd_dom_sf"/>
</dbReference>
<comment type="function">
    <text evidence="6">Bifunctional enzyme involved in flavonoid metabolism.</text>
</comment>
<sequence>MEGGDDDDDKGIVCVTGGTGYVGSWLIMRLLQHGYTVRTAIRSYPDSNKDISYLTNLPGASEKLQIFNADLNLPETFAGVIRGCTGVFHVAHPVTFEENVPEEVTNERAINATLGILQACVNSKTVKQVVYTSSAFTVLYNDKNLGMIDESHWTDIDYVRAQKPFGASYIISKTLAERAALEFAKDHGLNLVSLIPPMIIGPYLCPHCPGSVYTALAVIFGEEEQYKHLSKTSLVHIDDVANAHIFLLENPNLKGRYICSPLEVTIDQICEFLSAKYPEYPVPKADLLKGIEESKYSGLSSKKLLDCGFKFKYGFEDMFDGAIQCCFAKKGV</sequence>
<dbReference type="GO" id="GO:0045552">
    <property type="term" value="F:dihydroflavanol 4-reductase activity"/>
    <property type="evidence" value="ECO:0007669"/>
    <property type="project" value="UniProtKB-EC"/>
</dbReference>
<evidence type="ECO:0000256" key="1">
    <source>
        <dbReference type="ARBA" id="ARBA00004935"/>
    </source>
</evidence>
<evidence type="ECO:0000313" key="15">
    <source>
        <dbReference type="EMBL" id="KAF5946399.1"/>
    </source>
</evidence>
<evidence type="ECO:0000259" key="14">
    <source>
        <dbReference type="Pfam" id="PF01370"/>
    </source>
</evidence>
<reference evidence="16" key="1">
    <citation type="journal article" date="2020" name="Nat. Commun.">
        <title>Genome assembly of wild tea tree DASZ reveals pedigree and selection history of tea varieties.</title>
        <authorList>
            <person name="Zhang W."/>
            <person name="Zhang Y."/>
            <person name="Qiu H."/>
            <person name="Guo Y."/>
            <person name="Wan H."/>
            <person name="Zhang X."/>
            <person name="Scossa F."/>
            <person name="Alseekh S."/>
            <person name="Zhang Q."/>
            <person name="Wang P."/>
            <person name="Xu L."/>
            <person name="Schmidt M.H."/>
            <person name="Jia X."/>
            <person name="Li D."/>
            <person name="Zhu A."/>
            <person name="Guo F."/>
            <person name="Chen W."/>
            <person name="Ni D."/>
            <person name="Usadel B."/>
            <person name="Fernie A.R."/>
            <person name="Wen W."/>
        </authorList>
    </citation>
    <scope>NUCLEOTIDE SEQUENCE [LARGE SCALE GENOMIC DNA]</scope>
    <source>
        <strain evidence="16">cv. G240</strain>
    </source>
</reference>
<accession>A0A7J7H071</accession>
<reference evidence="15 16" key="2">
    <citation type="submission" date="2020-07" db="EMBL/GenBank/DDBJ databases">
        <title>Genome assembly of wild tea tree DASZ reveals pedigree and selection history of tea varieties.</title>
        <authorList>
            <person name="Zhang W."/>
        </authorList>
    </citation>
    <scope>NUCLEOTIDE SEQUENCE [LARGE SCALE GENOMIC DNA]</scope>
    <source>
        <strain evidence="16">cv. G240</strain>
        <tissue evidence="15">Leaf</tissue>
    </source>
</reference>
<evidence type="ECO:0000256" key="3">
    <source>
        <dbReference type="ARBA" id="ARBA00023002"/>
    </source>
</evidence>
<name>A0A7J7H071_CAMSI</name>
<evidence type="ECO:0000256" key="7">
    <source>
        <dbReference type="ARBA" id="ARBA00039055"/>
    </source>
</evidence>
<evidence type="ECO:0000256" key="9">
    <source>
        <dbReference type="ARBA" id="ARBA00039963"/>
    </source>
</evidence>
<evidence type="ECO:0000256" key="12">
    <source>
        <dbReference type="ARBA" id="ARBA00048870"/>
    </source>
</evidence>
<dbReference type="CDD" id="cd08958">
    <property type="entry name" value="FR_SDR_e"/>
    <property type="match status" value="1"/>
</dbReference>
<comment type="pathway">
    <text evidence="1">Pigment biosynthesis; anthocyanin biosynthesis.</text>
</comment>
<dbReference type="Pfam" id="PF01370">
    <property type="entry name" value="Epimerase"/>
    <property type="match status" value="1"/>
</dbReference>
<comment type="catalytic activity">
    <reaction evidence="12">
        <text>(2S)-flavan-4-ol + NADP(+) = (2S)-flavanone + NADPH + H(+)</text>
        <dbReference type="Rhea" id="RHEA:11228"/>
        <dbReference type="ChEBI" id="CHEBI:15378"/>
        <dbReference type="ChEBI" id="CHEBI:15605"/>
        <dbReference type="ChEBI" id="CHEBI:15606"/>
        <dbReference type="ChEBI" id="CHEBI:57783"/>
        <dbReference type="ChEBI" id="CHEBI:58349"/>
        <dbReference type="EC" id="1.1.1.234"/>
    </reaction>
</comment>
<dbReference type="EC" id="1.1.1.219" evidence="8"/>
<keyword evidence="16" id="KW-1185">Reference proteome</keyword>
<dbReference type="EC" id="1.1.1.234" evidence="7"/>
<keyword evidence="4" id="KW-0284">Flavonoid biosynthesis</keyword>
<evidence type="ECO:0000256" key="13">
    <source>
        <dbReference type="ARBA" id="ARBA00049132"/>
    </source>
</evidence>
<dbReference type="Gene3D" id="3.40.50.720">
    <property type="entry name" value="NAD(P)-binding Rossmann-like Domain"/>
    <property type="match status" value="1"/>
</dbReference>
<evidence type="ECO:0000256" key="10">
    <source>
        <dbReference type="ARBA" id="ARBA00042087"/>
    </source>
</evidence>
<dbReference type="GO" id="GO:0047890">
    <property type="term" value="F:flavanone 4-reductase activity"/>
    <property type="evidence" value="ECO:0007669"/>
    <property type="project" value="UniProtKB-EC"/>
</dbReference>
<evidence type="ECO:0000256" key="8">
    <source>
        <dbReference type="ARBA" id="ARBA00039057"/>
    </source>
</evidence>
<dbReference type="PANTHER" id="PTHR10366:SF563">
    <property type="entry name" value="CINNAMOYL-COA REDUCTASE 16"/>
    <property type="match status" value="1"/>
</dbReference>
<evidence type="ECO:0000256" key="2">
    <source>
        <dbReference type="ARBA" id="ARBA00022857"/>
    </source>
</evidence>
<dbReference type="InterPro" id="IPR050425">
    <property type="entry name" value="NAD(P)_dehydrat-like"/>
</dbReference>
<keyword evidence="2" id="KW-0521">NADP</keyword>
<evidence type="ECO:0000256" key="11">
    <source>
        <dbReference type="ARBA" id="ARBA00042831"/>
    </source>
</evidence>
<comment type="caution">
    <text evidence="15">The sequence shown here is derived from an EMBL/GenBank/DDBJ whole genome shotgun (WGS) entry which is preliminary data.</text>
</comment>
<comment type="similarity">
    <text evidence="5">Belongs to the NAD(P)-dependent epimerase/dehydratase family. Dihydroflavonol-4-reductase subfamily.</text>
</comment>
<dbReference type="InterPro" id="IPR001509">
    <property type="entry name" value="Epimerase_deHydtase"/>
</dbReference>
<dbReference type="PANTHER" id="PTHR10366">
    <property type="entry name" value="NAD DEPENDENT EPIMERASE/DEHYDRATASE"/>
    <property type="match status" value="1"/>
</dbReference>
<comment type="catalytic activity">
    <reaction evidence="13">
        <text>a (2R,3S,4S)-leucoanthocyanidin + NADP(+) = a (2R,3R)-dihydroflavonol + NADPH + H(+)</text>
        <dbReference type="Rhea" id="RHEA:54444"/>
        <dbReference type="ChEBI" id="CHEBI:15378"/>
        <dbReference type="ChEBI" id="CHEBI:57783"/>
        <dbReference type="ChEBI" id="CHEBI:58349"/>
        <dbReference type="ChEBI" id="CHEBI:138176"/>
        <dbReference type="ChEBI" id="CHEBI:138188"/>
        <dbReference type="EC" id="1.1.1.219"/>
    </reaction>
</comment>
<evidence type="ECO:0000313" key="16">
    <source>
        <dbReference type="Proteomes" id="UP000593564"/>
    </source>
</evidence>
<dbReference type="GO" id="GO:0009813">
    <property type="term" value="P:flavonoid biosynthetic process"/>
    <property type="evidence" value="ECO:0007669"/>
    <property type="project" value="UniProtKB-KW"/>
</dbReference>
<keyword evidence="3" id="KW-0560">Oxidoreductase</keyword>
<dbReference type="EMBL" id="JACBKZ010000007">
    <property type="protein sequence ID" value="KAF5946399.1"/>
    <property type="molecule type" value="Genomic_DNA"/>
</dbReference>